<evidence type="ECO:0000256" key="1">
    <source>
        <dbReference type="SAM" id="Phobius"/>
    </source>
</evidence>
<dbReference type="PANTHER" id="PTHR37814:SF1">
    <property type="entry name" value="MEMBRANE PROTEIN"/>
    <property type="match status" value="1"/>
</dbReference>
<reference evidence="3" key="1">
    <citation type="submission" date="2016-10" db="EMBL/GenBank/DDBJ databases">
        <authorList>
            <person name="Varghese N."/>
            <person name="Submissions S."/>
        </authorList>
    </citation>
    <scope>NUCLEOTIDE SEQUENCE [LARGE SCALE GENOMIC DNA]</scope>
    <source>
        <strain evidence="3">DSM 4771</strain>
    </source>
</reference>
<feature type="transmembrane region" description="Helical" evidence="1">
    <location>
        <begin position="40"/>
        <end position="59"/>
    </location>
</feature>
<keyword evidence="1" id="KW-1133">Transmembrane helix</keyword>
<evidence type="ECO:0000313" key="3">
    <source>
        <dbReference type="Proteomes" id="UP000199225"/>
    </source>
</evidence>
<evidence type="ECO:0000313" key="2">
    <source>
        <dbReference type="EMBL" id="SDJ56213.1"/>
    </source>
</evidence>
<feature type="transmembrane region" description="Helical" evidence="1">
    <location>
        <begin position="286"/>
        <end position="309"/>
    </location>
</feature>
<dbReference type="InterPro" id="IPR038728">
    <property type="entry name" value="YkvI-like"/>
</dbReference>
<protein>
    <submittedName>
        <fullName evidence="2">Uncharacterized membrane protein YkvI</fullName>
    </submittedName>
</protein>
<feature type="transmembrane region" description="Helical" evidence="1">
    <location>
        <begin position="177"/>
        <end position="196"/>
    </location>
</feature>
<accession>A0A1G8UQZ7</accession>
<dbReference type="PANTHER" id="PTHR37814">
    <property type="entry name" value="CONSERVED MEMBRANE PROTEIN"/>
    <property type="match status" value="1"/>
</dbReference>
<sequence length="337" mass="37656">MWKSGFRWIALIVGTMIGAGYASGRELWQFFGPDSSLAILLFALMFTVSCYSLMHMSYAQKSKHYVPVLEKVVGRTFVRIYDVMIIIYLFTTTVIMLAGSGASFEAFHQSYRLGVVVMVICLVFSFFWNVQGIVKVTSILFPLLLSGLALLLFTFLYDQRIDLLDGVTDMDNWMAAFPFTALNVLPLLAVIGAVGYKIESRAEIGIASIGSGVVLGSLSFLYNRSLVHIESEVLVYEIPLFAILKDYPYAMLLLMAVILWAAIFTTAVTGTLGLAVRFQDNLQQPLWVTAFLLIALMLPLTSIGFSTLIEHLYPLYGILNLYVLISLLLYPIFLHLK</sequence>
<feature type="transmembrane region" description="Helical" evidence="1">
    <location>
        <begin position="249"/>
        <end position="274"/>
    </location>
</feature>
<gene>
    <name evidence="2" type="ORF">SAMN04490247_2341</name>
</gene>
<organism evidence="2 3">
    <name type="scientific">Salimicrobium halophilum</name>
    <dbReference type="NCBI Taxonomy" id="86666"/>
    <lineage>
        <taxon>Bacteria</taxon>
        <taxon>Bacillati</taxon>
        <taxon>Bacillota</taxon>
        <taxon>Bacilli</taxon>
        <taxon>Bacillales</taxon>
        <taxon>Bacillaceae</taxon>
        <taxon>Salimicrobium</taxon>
    </lineage>
</organism>
<feature type="transmembrane region" description="Helical" evidence="1">
    <location>
        <begin position="315"/>
        <end position="336"/>
    </location>
</feature>
<proteinExistence type="predicted"/>
<keyword evidence="1" id="KW-0472">Membrane</keyword>
<keyword evidence="3" id="KW-1185">Reference proteome</keyword>
<feature type="transmembrane region" description="Helical" evidence="1">
    <location>
        <begin position="111"/>
        <end position="130"/>
    </location>
</feature>
<dbReference type="EMBL" id="FNEV01000007">
    <property type="protein sequence ID" value="SDJ56213.1"/>
    <property type="molecule type" value="Genomic_DNA"/>
</dbReference>
<name>A0A1G8UQZ7_9BACI</name>
<dbReference type="STRING" id="86666.SAMN04490247_2341"/>
<dbReference type="OrthoDB" id="4424890at2"/>
<feature type="transmembrane region" description="Helical" evidence="1">
    <location>
        <begin position="80"/>
        <end position="99"/>
    </location>
</feature>
<keyword evidence="1" id="KW-0812">Transmembrane</keyword>
<feature type="transmembrane region" description="Helical" evidence="1">
    <location>
        <begin position="139"/>
        <end position="157"/>
    </location>
</feature>
<dbReference type="Proteomes" id="UP000199225">
    <property type="component" value="Unassembled WGS sequence"/>
</dbReference>
<dbReference type="RefSeq" id="WP_093194051.1">
    <property type="nucleotide sequence ID" value="NZ_FNEV01000007.1"/>
</dbReference>
<dbReference type="AlphaFoldDB" id="A0A1G8UQZ7"/>
<feature type="transmembrane region" description="Helical" evidence="1">
    <location>
        <begin position="203"/>
        <end position="222"/>
    </location>
</feature>